<feature type="region of interest" description="Disordered" evidence="1">
    <location>
        <begin position="186"/>
        <end position="208"/>
    </location>
</feature>
<organism evidence="2 3">
    <name type="scientific">Phlebotomus papatasi</name>
    <name type="common">Sandfly</name>
    <dbReference type="NCBI Taxonomy" id="29031"/>
    <lineage>
        <taxon>Eukaryota</taxon>
        <taxon>Metazoa</taxon>
        <taxon>Ecdysozoa</taxon>
        <taxon>Arthropoda</taxon>
        <taxon>Hexapoda</taxon>
        <taxon>Insecta</taxon>
        <taxon>Pterygota</taxon>
        <taxon>Neoptera</taxon>
        <taxon>Endopterygota</taxon>
        <taxon>Diptera</taxon>
        <taxon>Nematocera</taxon>
        <taxon>Psychodoidea</taxon>
        <taxon>Psychodidae</taxon>
        <taxon>Phlebotomus</taxon>
        <taxon>Phlebotomus</taxon>
    </lineage>
</organism>
<dbReference type="InterPro" id="IPR021109">
    <property type="entry name" value="Peptidase_aspartic_dom_sf"/>
</dbReference>
<dbReference type="Pfam" id="PF03564">
    <property type="entry name" value="DUF1759"/>
    <property type="match status" value="1"/>
</dbReference>
<name>A0A1B0DAL2_PHLPP</name>
<feature type="compositionally biased region" description="Basic and acidic residues" evidence="1">
    <location>
        <begin position="191"/>
        <end position="200"/>
    </location>
</feature>
<dbReference type="PANTHER" id="PTHR47331:SF5">
    <property type="entry name" value="RIBONUCLEASE H"/>
    <property type="match status" value="1"/>
</dbReference>
<dbReference type="EnsemblMetazoa" id="PPAI004717-RA">
    <property type="protein sequence ID" value="PPAI004717-PA"/>
    <property type="gene ID" value="PPAI004717"/>
</dbReference>
<accession>A0A1B0DAL2</accession>
<reference evidence="2" key="1">
    <citation type="submission" date="2022-08" db="UniProtKB">
        <authorList>
            <consortium name="EnsemblMetazoa"/>
        </authorList>
    </citation>
    <scope>IDENTIFICATION</scope>
    <source>
        <strain evidence="2">Israel</strain>
    </source>
</reference>
<proteinExistence type="predicted"/>
<dbReference type="InterPro" id="IPR005312">
    <property type="entry name" value="DUF1759"/>
</dbReference>
<dbReference type="EMBL" id="AJVK01029183">
    <property type="status" value="NOT_ANNOTATED_CDS"/>
    <property type="molecule type" value="Genomic_DNA"/>
</dbReference>
<evidence type="ECO:0000256" key="1">
    <source>
        <dbReference type="SAM" id="MobiDB-lite"/>
    </source>
</evidence>
<dbReference type="Gene3D" id="2.40.70.10">
    <property type="entry name" value="Acid Proteases"/>
    <property type="match status" value="1"/>
</dbReference>
<dbReference type="InterPro" id="IPR001995">
    <property type="entry name" value="Peptidase_A2_cat"/>
</dbReference>
<dbReference type="VEuPathDB" id="VectorBase:PPAPM1_005937"/>
<evidence type="ECO:0000313" key="3">
    <source>
        <dbReference type="Proteomes" id="UP000092462"/>
    </source>
</evidence>
<dbReference type="Proteomes" id="UP000092462">
    <property type="component" value="Unassembled WGS sequence"/>
</dbReference>
<evidence type="ECO:0000313" key="2">
    <source>
        <dbReference type="EnsemblMetazoa" id="PPAI004717-PA"/>
    </source>
</evidence>
<dbReference type="AlphaFoldDB" id="A0A1B0DAL2"/>
<dbReference type="GO" id="GO:0006508">
    <property type="term" value="P:proteolysis"/>
    <property type="evidence" value="ECO:0007669"/>
    <property type="project" value="InterPro"/>
</dbReference>
<dbReference type="GO" id="GO:0004190">
    <property type="term" value="F:aspartic-type endopeptidase activity"/>
    <property type="evidence" value="ECO:0007669"/>
    <property type="project" value="InterPro"/>
</dbReference>
<dbReference type="PROSITE" id="PS50175">
    <property type="entry name" value="ASP_PROT_RETROV"/>
    <property type="match status" value="1"/>
</dbReference>
<keyword evidence="3" id="KW-1185">Reference proteome</keyword>
<dbReference type="VEuPathDB" id="VectorBase:PPAI004717"/>
<protein>
    <submittedName>
        <fullName evidence="2">Uncharacterized protein</fullName>
    </submittedName>
</protein>
<dbReference type="PANTHER" id="PTHR47331">
    <property type="entry name" value="PHD-TYPE DOMAIN-CONTAINING PROTEIN"/>
    <property type="match status" value="1"/>
</dbReference>
<sequence length="695" mass="78971">MDGRMNLPKLPPVDIPKFTGKFKDWRDFFDIFTSVIHTNPSLGHVTKFQYLRSYLSGDAKQCIKHLQLTAQNYSAAIQILQNRFENKRAIISSYLDIVLEHKQLQHRSAEDILSLHDAINECMLALENMNYEITNWDTALVYIASKKLDSESQRLFEDHLTNPREMPTHKEFLEFLIKRHTVLKSSQKSSTKSEKQEKQGPAKKSFHSTTEESCPLCKDKHKLTRCDKFKDLSVSQRKQLVDKNKICLNCLGHDKKQKCSSKNTCRECQRKHHTLLHFPRAASENTHEDARSVPVQSTVLQAAQSDVSQVRESSSGEDVTSLTIIREQTVLLATCPESPSTQISAGHMLRALVDPGSQVSLITESAAQLLRLKKFKVNTAVKGIGGTTAAQCRHQAHMVIAPRFSSEFRLSVRALVNARLTNSLPDKERKPFTDDELSNIILADPEYYHPGPIDMILGADVYIEVVRNNIKKSKNGRVFAQNTHLGWILYAKSSDTSTQQSVTSMVGLKDLDIIQEECTSALLALDQVDEMMRRFWDMDDAYDTIKHPSVAEATFQHTTIRDQTGRDEFPETSKILIRDFYVDDLMSGADTKAEAILLQEQLRRLLENGGMNLRKWCSNDVAVLNGIPEHQQEIHPREFKPDSHIKTLGIIWSPNEDYFSFQTSTHDTKNLSKRQILSIISYPNQAPLLSTVYSS</sequence>